<feature type="compositionally biased region" description="Basic and acidic residues" evidence="2">
    <location>
        <begin position="282"/>
        <end position="295"/>
    </location>
</feature>
<feature type="non-terminal residue" evidence="4">
    <location>
        <position position="402"/>
    </location>
</feature>
<keyword evidence="1" id="KW-0175">Coiled coil</keyword>
<feature type="compositionally biased region" description="Polar residues" evidence="2">
    <location>
        <begin position="324"/>
        <end position="339"/>
    </location>
</feature>
<accession>A0A1J1HZX5</accession>
<name>A0A1J1HZX5_9DIPT</name>
<evidence type="ECO:0000313" key="4">
    <source>
        <dbReference type="EMBL" id="CRK92868.1"/>
    </source>
</evidence>
<feature type="coiled-coil region" evidence="1">
    <location>
        <begin position="154"/>
        <end position="181"/>
    </location>
</feature>
<sequence length="402" mass="47148">MTHMRRRRLNLVIVLSLVSILTLIALFGTYAYFKVYQEDSPQISITDEYFNEPSDLVRHKRATNFINKIDSERDDVDDMNKIKRNAVVEDINSFLNLKYQEINGNDANEEINDEGTLISKRSSNFKNSIRKLKENIKHNKIMINDNENVSDESINLILKDLRDIEEEIRDIDDDIISLLETAAMADNSIHKRVRHKRETNSIQNIDPITYKLYFPIFEEKKREKRLVQEKFTEVRDEFIRCKKSTKDGKRDCNEIYSKVMDRFREITKKFKEIEEIVDEMEDYHSSSRSNDSRERKKEKKKNKKKNKEEKSSSESDESSEENVKTSTPWWEQSSPSTNKTTSLEPETTTLEVTTTVEEDISTIETTNSEDMTTTQSPIETTTNDETTVQPATIFDFHDKKDS</sequence>
<feature type="region of interest" description="Disordered" evidence="2">
    <location>
        <begin position="280"/>
        <end position="388"/>
    </location>
</feature>
<feature type="transmembrane region" description="Helical" evidence="3">
    <location>
        <begin position="12"/>
        <end position="33"/>
    </location>
</feature>
<proteinExistence type="predicted"/>
<evidence type="ECO:0000313" key="5">
    <source>
        <dbReference type="Proteomes" id="UP000183832"/>
    </source>
</evidence>
<organism evidence="4 5">
    <name type="scientific">Clunio marinus</name>
    <dbReference type="NCBI Taxonomy" id="568069"/>
    <lineage>
        <taxon>Eukaryota</taxon>
        <taxon>Metazoa</taxon>
        <taxon>Ecdysozoa</taxon>
        <taxon>Arthropoda</taxon>
        <taxon>Hexapoda</taxon>
        <taxon>Insecta</taxon>
        <taxon>Pterygota</taxon>
        <taxon>Neoptera</taxon>
        <taxon>Endopterygota</taxon>
        <taxon>Diptera</taxon>
        <taxon>Nematocera</taxon>
        <taxon>Chironomoidea</taxon>
        <taxon>Chironomidae</taxon>
        <taxon>Clunio</taxon>
    </lineage>
</organism>
<keyword evidence="3" id="KW-1133">Transmembrane helix</keyword>
<dbReference type="EMBL" id="CVRI01000035">
    <property type="protein sequence ID" value="CRK92868.1"/>
    <property type="molecule type" value="Genomic_DNA"/>
</dbReference>
<evidence type="ECO:0000256" key="2">
    <source>
        <dbReference type="SAM" id="MobiDB-lite"/>
    </source>
</evidence>
<dbReference type="Proteomes" id="UP000183832">
    <property type="component" value="Unassembled WGS sequence"/>
</dbReference>
<protein>
    <submittedName>
        <fullName evidence="4">CLUMA_CG006287, isoform A</fullName>
    </submittedName>
</protein>
<evidence type="ECO:0000256" key="1">
    <source>
        <dbReference type="SAM" id="Coils"/>
    </source>
</evidence>
<keyword evidence="5" id="KW-1185">Reference proteome</keyword>
<feature type="compositionally biased region" description="Basic residues" evidence="2">
    <location>
        <begin position="296"/>
        <end position="305"/>
    </location>
</feature>
<feature type="compositionally biased region" description="Low complexity" evidence="2">
    <location>
        <begin position="340"/>
        <end position="355"/>
    </location>
</feature>
<dbReference type="AlphaFoldDB" id="A0A1J1HZX5"/>
<keyword evidence="3" id="KW-0812">Transmembrane</keyword>
<reference evidence="4 5" key="1">
    <citation type="submission" date="2015-04" db="EMBL/GenBank/DDBJ databases">
        <authorList>
            <person name="Syromyatnikov M.Y."/>
            <person name="Popov V.N."/>
        </authorList>
    </citation>
    <scope>NUCLEOTIDE SEQUENCE [LARGE SCALE GENOMIC DNA]</scope>
</reference>
<keyword evidence="3" id="KW-0472">Membrane</keyword>
<feature type="compositionally biased region" description="Polar residues" evidence="2">
    <location>
        <begin position="362"/>
        <end position="388"/>
    </location>
</feature>
<gene>
    <name evidence="4" type="ORF">CLUMA_CG006287</name>
</gene>
<evidence type="ECO:0000256" key="3">
    <source>
        <dbReference type="SAM" id="Phobius"/>
    </source>
</evidence>